<dbReference type="InterPro" id="IPR011990">
    <property type="entry name" value="TPR-like_helical_dom_sf"/>
</dbReference>
<dbReference type="GO" id="GO:0045842">
    <property type="term" value="P:positive regulation of mitotic metaphase/anaphase transition"/>
    <property type="evidence" value="ECO:0007669"/>
    <property type="project" value="TreeGrafter"/>
</dbReference>
<dbReference type="HOGENOM" id="CLU_020870_0_0_1"/>
<dbReference type="eggNOG" id="ENOG502R07C">
    <property type="taxonomic scope" value="Eukaryota"/>
</dbReference>
<evidence type="ECO:0000313" key="11">
    <source>
        <dbReference type="Proteomes" id="UP000002037"/>
    </source>
</evidence>
<evidence type="ECO:0000256" key="4">
    <source>
        <dbReference type="ARBA" id="ARBA00022776"/>
    </source>
</evidence>
<gene>
    <name evidence="10" type="ORF">CTRG_04056</name>
</gene>
<evidence type="ECO:0000256" key="6">
    <source>
        <dbReference type="ARBA" id="ARBA00023306"/>
    </source>
</evidence>
<comment type="function">
    <text evidence="8">Component of the anaphase promoting complex/cyclosome (APC/C), a cell cycle-regulated E3 ubiquitin ligase that controls progression through mitosis and the G1 phase of the cell cycle. The APC/C complex acts by mediating ubiquitination and subsequent degradation of target proteins: it mainly mediates the formation of 'Lys-11'-linked polyubiquitin chains and, to a lower extent, the formation of 'Lys-48'- and 'Lys-63'-linked polyubiquitin chains. The APC/C complex catalyzes assembly of branched 'Lys-11'-/'Lys-48'-linked branched ubiquitin chains on target proteins.</text>
</comment>
<evidence type="ECO:0000256" key="7">
    <source>
        <dbReference type="ARBA" id="ARBA00031069"/>
    </source>
</evidence>
<dbReference type="GO" id="GO:0005680">
    <property type="term" value="C:anaphase-promoting complex"/>
    <property type="evidence" value="ECO:0007669"/>
    <property type="project" value="InterPro"/>
</dbReference>
<evidence type="ECO:0000256" key="2">
    <source>
        <dbReference type="ARBA" id="ARBA00016066"/>
    </source>
</evidence>
<sequence length="737" mass="84571">MVKNEIKLLLTEDLSPYKLSLLILIQLYLNNKLPVPQLILLTQLIEKKQVLAIPGASPGVIIHSLKDLCDIIKDEKTERILLDVVWNVRSVEDLENDHINQLMKCVKSGIITVNSSSPEATKIVSSKSLFGSFVLKICTAFATLKFDESQLLFQAFSEFRESTRQIYINQGGIISDSISDPDFELFNHLNNNLKEIGVINTTSKIIPVPRYDLQQLLDNQITLLESYGTPTPQYLKDIMLLMTSPNSNVGRIQNINFNNLPSYHYLRYLECLQESDYNGAFDALHQYFDYMVSNNSKYFYHFALISRAALHQYFGEDDKAMDAIEEAISVARENKDNSTLTYILSWLFNFMKNKPELWNRQTFYNNNNETQVLDFLIKKSKQVSPSLYSMSYNFETLQIMHNGGKSYMNSLIKSMFIAINDARPTFIKSAELAATVWSRIGEPALSEVYSMIAMELTDKATDKVSLSIRMSFLKFLSGDVDLAYNKLENLKKEVTDHSMYNSIHKRCLMMSIRLNLQKGRYNICKNIINVLLDNAFKDTELRNELLMLQVEVETCLENYSHALCLLSKIQSNDVYLAIRVALLKCNIFIRSGNHYRVFSLLTQQIQLSKRCGFGYIYTEAVLLFWEVLNSVGALSDALKLSEEVMPHVQRLNNRELISRAYYELARSYKDQSTALSYTQLAISGFEKCSNFILLEKSLKLQINLAVIHNEPEIAQKTNNVLAIVQQKLQKETRKGYI</sequence>
<evidence type="ECO:0000313" key="10">
    <source>
        <dbReference type="EMBL" id="EER32385.1"/>
    </source>
</evidence>
<accession>C5MCV5</accession>
<feature type="domain" description="Anaphase-promoting complex subunit 5" evidence="9">
    <location>
        <begin position="264"/>
        <end position="353"/>
    </location>
</feature>
<dbReference type="GeneID" id="8297034"/>
<dbReference type="GO" id="GO:0051301">
    <property type="term" value="P:cell division"/>
    <property type="evidence" value="ECO:0007669"/>
    <property type="project" value="UniProtKB-KW"/>
</dbReference>
<reference evidence="10 11" key="1">
    <citation type="journal article" date="2009" name="Nature">
        <title>Evolution of pathogenicity and sexual reproduction in eight Candida genomes.</title>
        <authorList>
            <person name="Butler G."/>
            <person name="Rasmussen M.D."/>
            <person name="Lin M.F."/>
            <person name="Santos M.A."/>
            <person name="Sakthikumar S."/>
            <person name="Munro C.A."/>
            <person name="Rheinbay E."/>
            <person name="Grabherr M."/>
            <person name="Forche A."/>
            <person name="Reedy J.L."/>
            <person name="Agrafioti I."/>
            <person name="Arnaud M.B."/>
            <person name="Bates S."/>
            <person name="Brown A.J."/>
            <person name="Brunke S."/>
            <person name="Costanzo M.C."/>
            <person name="Fitzpatrick D.A."/>
            <person name="de Groot P.W."/>
            <person name="Harris D."/>
            <person name="Hoyer L.L."/>
            <person name="Hube B."/>
            <person name="Klis F.M."/>
            <person name="Kodira C."/>
            <person name="Lennard N."/>
            <person name="Logue M.E."/>
            <person name="Martin R."/>
            <person name="Neiman A.M."/>
            <person name="Nikolaou E."/>
            <person name="Quail M.A."/>
            <person name="Quinn J."/>
            <person name="Santos M.C."/>
            <person name="Schmitzberger F.F."/>
            <person name="Sherlock G."/>
            <person name="Shah P."/>
            <person name="Silverstein K.A."/>
            <person name="Skrzypek M.S."/>
            <person name="Soll D."/>
            <person name="Staggs R."/>
            <person name="Stansfield I."/>
            <person name="Stumpf M.P."/>
            <person name="Sudbery P.E."/>
            <person name="Srikantha T."/>
            <person name="Zeng Q."/>
            <person name="Berman J."/>
            <person name="Berriman M."/>
            <person name="Heitman J."/>
            <person name="Gow N.A."/>
            <person name="Lorenz M.C."/>
            <person name="Birren B.W."/>
            <person name="Kellis M."/>
            <person name="Cuomo C.A."/>
        </authorList>
    </citation>
    <scope>NUCLEOTIDE SEQUENCE [LARGE SCALE GENOMIC DNA]</scope>
    <source>
        <strain evidence="11">ATCC MYA-3404 / T1</strain>
    </source>
</reference>
<evidence type="ECO:0000256" key="1">
    <source>
        <dbReference type="ARBA" id="ARBA00007450"/>
    </source>
</evidence>
<evidence type="ECO:0000259" key="9">
    <source>
        <dbReference type="Pfam" id="PF12862"/>
    </source>
</evidence>
<organism evidence="10 11">
    <name type="scientific">Candida tropicalis (strain ATCC MYA-3404 / T1)</name>
    <name type="common">Yeast</name>
    <dbReference type="NCBI Taxonomy" id="294747"/>
    <lineage>
        <taxon>Eukaryota</taxon>
        <taxon>Fungi</taxon>
        <taxon>Dikarya</taxon>
        <taxon>Ascomycota</taxon>
        <taxon>Saccharomycotina</taxon>
        <taxon>Pichiomycetes</taxon>
        <taxon>Debaryomycetaceae</taxon>
        <taxon>Candida/Lodderomyces clade</taxon>
        <taxon>Candida</taxon>
    </lineage>
</organism>
<dbReference type="EMBL" id="GG692399">
    <property type="protein sequence ID" value="EER32385.1"/>
    <property type="molecule type" value="Genomic_DNA"/>
</dbReference>
<dbReference type="Proteomes" id="UP000002037">
    <property type="component" value="Unassembled WGS sequence"/>
</dbReference>
<evidence type="ECO:0000256" key="5">
    <source>
        <dbReference type="ARBA" id="ARBA00022786"/>
    </source>
</evidence>
<dbReference type="GO" id="GO:0070979">
    <property type="term" value="P:protein K11-linked ubiquitination"/>
    <property type="evidence" value="ECO:0007669"/>
    <property type="project" value="TreeGrafter"/>
</dbReference>
<dbReference type="UniPathway" id="UPA00143"/>
<dbReference type="KEGG" id="ctp:CTRG_04056"/>
<dbReference type="InterPro" id="IPR026000">
    <property type="entry name" value="Apc5_dom"/>
</dbReference>
<keyword evidence="3" id="KW-0132">Cell division</keyword>
<keyword evidence="4" id="KW-0498">Mitosis</keyword>
<dbReference type="RefSeq" id="XP_002549759.1">
    <property type="nucleotide sequence ID" value="XM_002549713.1"/>
</dbReference>
<keyword evidence="11" id="KW-1185">Reference proteome</keyword>
<evidence type="ECO:0000256" key="8">
    <source>
        <dbReference type="ARBA" id="ARBA00045696"/>
    </source>
</evidence>
<comment type="similarity">
    <text evidence="1">Belongs to the APC5 family.</text>
</comment>
<evidence type="ECO:0000256" key="3">
    <source>
        <dbReference type="ARBA" id="ARBA00022618"/>
    </source>
</evidence>
<dbReference type="Pfam" id="PF12862">
    <property type="entry name" value="ANAPC5"/>
    <property type="match status" value="1"/>
</dbReference>
<dbReference type="AlphaFoldDB" id="C5MCV5"/>
<name>C5MCV5_CANTT</name>
<dbReference type="OrthoDB" id="2504561at2759"/>
<keyword evidence="6" id="KW-0131">Cell cycle</keyword>
<dbReference type="GO" id="GO:0031145">
    <property type="term" value="P:anaphase-promoting complex-dependent catabolic process"/>
    <property type="evidence" value="ECO:0007669"/>
    <property type="project" value="TreeGrafter"/>
</dbReference>
<dbReference type="PANTHER" id="PTHR12830:SF9">
    <property type="entry name" value="ANAPHASE-PROMOTING COMPLEX SUBUNIT 5"/>
    <property type="match status" value="1"/>
</dbReference>
<dbReference type="STRING" id="294747.C5MCV5"/>
<protein>
    <recommendedName>
        <fullName evidence="2">Anaphase-promoting complex subunit 5</fullName>
    </recommendedName>
    <alternativeName>
        <fullName evidence="7">Cyclosome subunit 5</fullName>
    </alternativeName>
</protein>
<dbReference type="VEuPathDB" id="FungiDB:CTRG_04056"/>
<keyword evidence="5" id="KW-0833">Ubl conjugation pathway</keyword>
<dbReference type="SUPFAM" id="SSF48452">
    <property type="entry name" value="TPR-like"/>
    <property type="match status" value="1"/>
</dbReference>
<dbReference type="InterPro" id="IPR037679">
    <property type="entry name" value="Apc5"/>
</dbReference>
<proteinExistence type="inferred from homology"/>
<dbReference type="PANTHER" id="PTHR12830">
    <property type="entry name" value="ANAPHASE-PROMOTING COMPLEX SUBUNIT 5"/>
    <property type="match status" value="1"/>
</dbReference>